<dbReference type="OrthoDB" id="7464126at2759"/>
<sequence length="344" mass="38556">MSFGYSVGDAVLITQLAWKTVQNARKACGEHDELTREVLSLHVVLSRLEQEVEKRGSTLNDDKSGDTYKEEMNFIVCGCAKVLNKLDQVLAKYNALSEQEKSGRRLGQQIRFGNGKMADLAEMRGKLTYYISAISLFLNMVSTGTMGRVERQMNDAGGDLRDIKLAVNGITAHLMSSSIRHEGSVLTAYADDDRVVWKEFRRELVEDGFSSSVIRKHKSLIKAYIEELGNRGLFDEVDPNDDAEERYCYAASVVKGATAYDPESQSDPEASLRSEADVELPIESKTPPDFDTEPIAASHLPAEPGRNISAPHVHHWMDHVERIVNVGLFKMMRRRNMWAFSFGC</sequence>
<gene>
    <name evidence="2" type="ORF">ALECFALPRED_001778</name>
</gene>
<keyword evidence="3" id="KW-1185">Reference proteome</keyword>
<organism evidence="2 3">
    <name type="scientific">Alectoria fallacina</name>
    <dbReference type="NCBI Taxonomy" id="1903189"/>
    <lineage>
        <taxon>Eukaryota</taxon>
        <taxon>Fungi</taxon>
        <taxon>Dikarya</taxon>
        <taxon>Ascomycota</taxon>
        <taxon>Pezizomycotina</taxon>
        <taxon>Lecanoromycetes</taxon>
        <taxon>OSLEUM clade</taxon>
        <taxon>Lecanoromycetidae</taxon>
        <taxon>Lecanorales</taxon>
        <taxon>Lecanorineae</taxon>
        <taxon>Parmeliaceae</taxon>
        <taxon>Alectoria</taxon>
    </lineage>
</organism>
<protein>
    <recommendedName>
        <fullName evidence="4">Fungal N-terminal domain-containing protein</fullName>
    </recommendedName>
</protein>
<comment type="caution">
    <text evidence="2">The sequence shown here is derived from an EMBL/GenBank/DDBJ whole genome shotgun (WGS) entry which is preliminary data.</text>
</comment>
<proteinExistence type="predicted"/>
<dbReference type="EMBL" id="CAJPDR010000146">
    <property type="protein sequence ID" value="CAF9921396.1"/>
    <property type="molecule type" value="Genomic_DNA"/>
</dbReference>
<name>A0A8H3FI78_9LECA</name>
<dbReference type="AlphaFoldDB" id="A0A8H3FI78"/>
<evidence type="ECO:0000313" key="3">
    <source>
        <dbReference type="Proteomes" id="UP000664203"/>
    </source>
</evidence>
<dbReference type="Proteomes" id="UP000664203">
    <property type="component" value="Unassembled WGS sequence"/>
</dbReference>
<feature type="region of interest" description="Disordered" evidence="1">
    <location>
        <begin position="259"/>
        <end position="299"/>
    </location>
</feature>
<evidence type="ECO:0000256" key="1">
    <source>
        <dbReference type="SAM" id="MobiDB-lite"/>
    </source>
</evidence>
<evidence type="ECO:0000313" key="2">
    <source>
        <dbReference type="EMBL" id="CAF9921396.1"/>
    </source>
</evidence>
<reference evidence="2" key="1">
    <citation type="submission" date="2021-03" db="EMBL/GenBank/DDBJ databases">
        <authorList>
            <person name="Tagirdzhanova G."/>
        </authorList>
    </citation>
    <scope>NUCLEOTIDE SEQUENCE</scope>
</reference>
<evidence type="ECO:0008006" key="4">
    <source>
        <dbReference type="Google" id="ProtNLM"/>
    </source>
</evidence>
<accession>A0A8H3FI78</accession>